<evidence type="ECO:0000313" key="3">
    <source>
        <dbReference type="EMBL" id="KAH7078511.1"/>
    </source>
</evidence>
<organism evidence="3 4">
    <name type="scientific">Paraphoma chrysanthemicola</name>
    <dbReference type="NCBI Taxonomy" id="798071"/>
    <lineage>
        <taxon>Eukaryota</taxon>
        <taxon>Fungi</taxon>
        <taxon>Dikarya</taxon>
        <taxon>Ascomycota</taxon>
        <taxon>Pezizomycotina</taxon>
        <taxon>Dothideomycetes</taxon>
        <taxon>Pleosporomycetidae</taxon>
        <taxon>Pleosporales</taxon>
        <taxon>Pleosporineae</taxon>
        <taxon>Phaeosphaeriaceae</taxon>
        <taxon>Paraphoma</taxon>
    </lineage>
</organism>
<keyword evidence="2" id="KW-0812">Transmembrane</keyword>
<accession>A0A8K0QZJ6</accession>
<keyword evidence="4" id="KW-1185">Reference proteome</keyword>
<keyword evidence="2" id="KW-0472">Membrane</keyword>
<feature type="region of interest" description="Disordered" evidence="1">
    <location>
        <begin position="80"/>
        <end position="100"/>
    </location>
</feature>
<feature type="transmembrane region" description="Helical" evidence="2">
    <location>
        <begin position="33"/>
        <end position="60"/>
    </location>
</feature>
<evidence type="ECO:0000313" key="4">
    <source>
        <dbReference type="Proteomes" id="UP000813461"/>
    </source>
</evidence>
<proteinExistence type="predicted"/>
<evidence type="ECO:0000256" key="1">
    <source>
        <dbReference type="SAM" id="MobiDB-lite"/>
    </source>
</evidence>
<keyword evidence="2" id="KW-1133">Transmembrane helix</keyword>
<dbReference type="AlphaFoldDB" id="A0A8K0QZJ6"/>
<gene>
    <name evidence="3" type="ORF">FB567DRAFT_552490</name>
</gene>
<protein>
    <submittedName>
        <fullName evidence="3">Uncharacterized protein</fullName>
    </submittedName>
</protein>
<name>A0A8K0QZJ6_9PLEO</name>
<sequence length="223" mass="24677">MSSTVSPLPTGWLSPPKGLLKSQYPVQIAPAPLAISATLALIAGAFLVVLLMQNSIVVFLEDRIVSTHKAGDRPGVVEEPRYRSETARNSAVPRARYSTEAQGKHVARRDTFGLGWKSDDLLGVATYPPRVSISPYAWTYIEPRQRFQTPSPQLEYDSDAETLNDFEKNSAYWPLASSDASDAVHNVTRQVAQRAERSRLYDNGSMRQISYGLANKVYLGNAY</sequence>
<evidence type="ECO:0000256" key="2">
    <source>
        <dbReference type="SAM" id="Phobius"/>
    </source>
</evidence>
<reference evidence="3" key="1">
    <citation type="journal article" date="2021" name="Nat. Commun.">
        <title>Genetic determinants of endophytism in the Arabidopsis root mycobiome.</title>
        <authorList>
            <person name="Mesny F."/>
            <person name="Miyauchi S."/>
            <person name="Thiergart T."/>
            <person name="Pickel B."/>
            <person name="Atanasova L."/>
            <person name="Karlsson M."/>
            <person name="Huettel B."/>
            <person name="Barry K.W."/>
            <person name="Haridas S."/>
            <person name="Chen C."/>
            <person name="Bauer D."/>
            <person name="Andreopoulos W."/>
            <person name="Pangilinan J."/>
            <person name="LaButti K."/>
            <person name="Riley R."/>
            <person name="Lipzen A."/>
            <person name="Clum A."/>
            <person name="Drula E."/>
            <person name="Henrissat B."/>
            <person name="Kohler A."/>
            <person name="Grigoriev I.V."/>
            <person name="Martin F.M."/>
            <person name="Hacquard S."/>
        </authorList>
    </citation>
    <scope>NUCLEOTIDE SEQUENCE</scope>
    <source>
        <strain evidence="3">MPI-SDFR-AT-0120</strain>
    </source>
</reference>
<dbReference type="OrthoDB" id="3745978at2759"/>
<dbReference type="Proteomes" id="UP000813461">
    <property type="component" value="Unassembled WGS sequence"/>
</dbReference>
<dbReference type="EMBL" id="JAGMVJ010000017">
    <property type="protein sequence ID" value="KAH7078511.1"/>
    <property type="molecule type" value="Genomic_DNA"/>
</dbReference>
<comment type="caution">
    <text evidence="3">The sequence shown here is derived from an EMBL/GenBank/DDBJ whole genome shotgun (WGS) entry which is preliminary data.</text>
</comment>